<dbReference type="SMART" id="SM00512">
    <property type="entry name" value="Skp1"/>
    <property type="match status" value="1"/>
</dbReference>
<reference evidence="7 10" key="2">
    <citation type="journal article" date="2014" name="BMC Genomics">
        <title>An improved genome release (version Mt4.0) for the model legume Medicago truncatula.</title>
        <authorList>
            <person name="Tang H."/>
            <person name="Krishnakumar V."/>
            <person name="Bidwell S."/>
            <person name="Rosen B."/>
            <person name="Chan A."/>
            <person name="Zhou S."/>
            <person name="Gentzbittel L."/>
            <person name="Childs K.L."/>
            <person name="Yandell M."/>
            <person name="Gundlach H."/>
            <person name="Mayer K.F."/>
            <person name="Schwartz D.C."/>
            <person name="Town C.D."/>
        </authorList>
    </citation>
    <scope>GENOME REANNOTATION</scope>
    <source>
        <strain evidence="7">A17</strain>
        <strain evidence="9 10">cv. Jemalong A17</strain>
    </source>
</reference>
<comment type="similarity">
    <text evidence="2 4">Belongs to the SKP1 family.</text>
</comment>
<reference evidence="7 10" key="1">
    <citation type="journal article" date="2011" name="Nature">
        <title>The Medicago genome provides insight into the evolution of rhizobial symbioses.</title>
        <authorList>
            <person name="Young N.D."/>
            <person name="Debelle F."/>
            <person name="Oldroyd G.E."/>
            <person name="Geurts R."/>
            <person name="Cannon S.B."/>
            <person name="Udvardi M.K."/>
            <person name="Benedito V.A."/>
            <person name="Mayer K.F."/>
            <person name="Gouzy J."/>
            <person name="Schoof H."/>
            <person name="Van de Peer Y."/>
            <person name="Proost S."/>
            <person name="Cook D.R."/>
            <person name="Meyers B.C."/>
            <person name="Spannagl M."/>
            <person name="Cheung F."/>
            <person name="De Mita S."/>
            <person name="Krishnakumar V."/>
            <person name="Gundlach H."/>
            <person name="Zhou S."/>
            <person name="Mudge J."/>
            <person name="Bharti A.K."/>
            <person name="Murray J.D."/>
            <person name="Naoumkina M.A."/>
            <person name="Rosen B."/>
            <person name="Silverstein K.A."/>
            <person name="Tang H."/>
            <person name="Rombauts S."/>
            <person name="Zhao P.X."/>
            <person name="Zhou P."/>
            <person name="Barbe V."/>
            <person name="Bardou P."/>
            <person name="Bechner M."/>
            <person name="Bellec A."/>
            <person name="Berger A."/>
            <person name="Berges H."/>
            <person name="Bidwell S."/>
            <person name="Bisseling T."/>
            <person name="Choisne N."/>
            <person name="Couloux A."/>
            <person name="Denny R."/>
            <person name="Deshpande S."/>
            <person name="Dai X."/>
            <person name="Doyle J.J."/>
            <person name="Dudez A.M."/>
            <person name="Farmer A.D."/>
            <person name="Fouteau S."/>
            <person name="Franken C."/>
            <person name="Gibelin C."/>
            <person name="Gish J."/>
            <person name="Goldstein S."/>
            <person name="Gonzalez A.J."/>
            <person name="Green P.J."/>
            <person name="Hallab A."/>
            <person name="Hartog M."/>
            <person name="Hua A."/>
            <person name="Humphray S.J."/>
            <person name="Jeong D.H."/>
            <person name="Jing Y."/>
            <person name="Jocker A."/>
            <person name="Kenton S.M."/>
            <person name="Kim D.J."/>
            <person name="Klee K."/>
            <person name="Lai H."/>
            <person name="Lang C."/>
            <person name="Lin S."/>
            <person name="Macmil S.L."/>
            <person name="Magdelenat G."/>
            <person name="Matthews L."/>
            <person name="McCorrison J."/>
            <person name="Monaghan E.L."/>
            <person name="Mun J.H."/>
            <person name="Najar F.Z."/>
            <person name="Nicholson C."/>
            <person name="Noirot C."/>
            <person name="O'Bleness M."/>
            <person name="Paule C.R."/>
            <person name="Poulain J."/>
            <person name="Prion F."/>
            <person name="Qin B."/>
            <person name="Qu C."/>
            <person name="Retzel E.F."/>
            <person name="Riddle C."/>
            <person name="Sallet E."/>
            <person name="Samain S."/>
            <person name="Samson N."/>
            <person name="Sanders I."/>
            <person name="Saurat O."/>
            <person name="Scarpelli C."/>
            <person name="Schiex T."/>
            <person name="Segurens B."/>
            <person name="Severin A.J."/>
            <person name="Sherrier D.J."/>
            <person name="Shi R."/>
            <person name="Sims S."/>
            <person name="Singer S.R."/>
            <person name="Sinharoy S."/>
            <person name="Sterck L."/>
            <person name="Viollet A."/>
            <person name="Wang B.B."/>
            <person name="Wang K."/>
            <person name="Wang M."/>
            <person name="Wang X."/>
            <person name="Warfsmann J."/>
            <person name="Weissenbach J."/>
            <person name="White D.D."/>
            <person name="White J.D."/>
            <person name="Wiley G.B."/>
            <person name="Wincker P."/>
            <person name="Xing Y."/>
            <person name="Yang L."/>
            <person name="Yao Z."/>
            <person name="Ying F."/>
            <person name="Zhai J."/>
            <person name="Zhou L."/>
            <person name="Zuber A."/>
            <person name="Denarie J."/>
            <person name="Dixon R.A."/>
            <person name="May G.D."/>
            <person name="Schwartz D.C."/>
            <person name="Rogers J."/>
            <person name="Quetier F."/>
            <person name="Town C.D."/>
            <person name="Roe B.A."/>
        </authorList>
    </citation>
    <scope>NUCLEOTIDE SEQUENCE [LARGE SCALE GENOMIC DNA]</scope>
    <source>
        <strain evidence="7">A17</strain>
        <strain evidence="9 10">cv. Jemalong A17</strain>
    </source>
</reference>
<organism evidence="7 10">
    <name type="scientific">Medicago truncatula</name>
    <name type="common">Barrel medic</name>
    <name type="synonym">Medicago tribuloides</name>
    <dbReference type="NCBI Taxonomy" id="3880"/>
    <lineage>
        <taxon>Eukaryota</taxon>
        <taxon>Viridiplantae</taxon>
        <taxon>Streptophyta</taxon>
        <taxon>Embryophyta</taxon>
        <taxon>Tracheophyta</taxon>
        <taxon>Spermatophyta</taxon>
        <taxon>Magnoliopsida</taxon>
        <taxon>eudicotyledons</taxon>
        <taxon>Gunneridae</taxon>
        <taxon>Pentapetalae</taxon>
        <taxon>rosids</taxon>
        <taxon>fabids</taxon>
        <taxon>Fabales</taxon>
        <taxon>Fabaceae</taxon>
        <taxon>Papilionoideae</taxon>
        <taxon>50 kb inversion clade</taxon>
        <taxon>NPAAA clade</taxon>
        <taxon>Hologalegina</taxon>
        <taxon>IRL clade</taxon>
        <taxon>Trifolieae</taxon>
        <taxon>Medicago</taxon>
    </lineage>
</organism>
<dbReference type="InterPro" id="IPR036296">
    <property type="entry name" value="SKP1-like_dim_sf"/>
</dbReference>
<dbReference type="GO" id="GO:0005634">
    <property type="term" value="C:nucleus"/>
    <property type="evidence" value="ECO:0000318"/>
    <property type="project" value="GO_Central"/>
</dbReference>
<reference evidence="9" key="3">
    <citation type="submission" date="2015-04" db="UniProtKB">
        <authorList>
            <consortium name="EnsemblPlants"/>
        </authorList>
    </citation>
    <scope>IDENTIFICATION</scope>
    <source>
        <strain evidence="9">cv. Jemalong A17</strain>
    </source>
</reference>
<dbReference type="SUPFAM" id="SSF81382">
    <property type="entry name" value="Skp1 dimerisation domain-like"/>
    <property type="match status" value="1"/>
</dbReference>
<feature type="domain" description="SKP1 component POZ" evidence="6">
    <location>
        <begin position="7"/>
        <end position="66"/>
    </location>
</feature>
<dbReference type="GO" id="GO:0005737">
    <property type="term" value="C:cytoplasm"/>
    <property type="evidence" value="ECO:0000318"/>
    <property type="project" value="GO_Central"/>
</dbReference>
<keyword evidence="5" id="KW-0472">Membrane</keyword>
<dbReference type="EMBL" id="CM001223">
    <property type="protein sequence ID" value="KEH23714.1"/>
    <property type="molecule type" value="Genomic_DNA"/>
</dbReference>
<dbReference type="GO" id="GO:0016874">
    <property type="term" value="F:ligase activity"/>
    <property type="evidence" value="ECO:0007669"/>
    <property type="project" value="UniProtKB-KW"/>
</dbReference>
<dbReference type="SUPFAM" id="SSF54695">
    <property type="entry name" value="POZ domain"/>
    <property type="match status" value="1"/>
</dbReference>
<dbReference type="InterPro" id="IPR001232">
    <property type="entry name" value="SKP1-like"/>
</dbReference>
<dbReference type="CDD" id="cd18322">
    <property type="entry name" value="BTB_POZ_SKP1"/>
    <property type="match status" value="1"/>
</dbReference>
<dbReference type="UniPathway" id="UPA00143"/>
<dbReference type="GO" id="GO:0016301">
    <property type="term" value="F:kinase activity"/>
    <property type="evidence" value="ECO:0007669"/>
    <property type="project" value="UniProtKB-KW"/>
</dbReference>
<dbReference type="Proteomes" id="UP000265566">
    <property type="component" value="Chromosome 7"/>
</dbReference>
<evidence type="ECO:0000256" key="1">
    <source>
        <dbReference type="ARBA" id="ARBA00004906"/>
    </source>
</evidence>
<dbReference type="EnsemblPlants" id="KEH23714">
    <property type="protein sequence ID" value="KEH23714"/>
    <property type="gene ID" value="MTR_7g094360"/>
</dbReference>
<dbReference type="GO" id="GO:0009867">
    <property type="term" value="P:jasmonic acid mediated signaling pathway"/>
    <property type="evidence" value="ECO:0007669"/>
    <property type="project" value="UniProtKB-ARBA"/>
</dbReference>
<evidence type="ECO:0000313" key="7">
    <source>
        <dbReference type="EMBL" id="KEH23714.1"/>
    </source>
</evidence>
<dbReference type="InterPro" id="IPR011333">
    <property type="entry name" value="SKP1/BTB/POZ_sf"/>
</dbReference>
<evidence type="ECO:0000256" key="3">
    <source>
        <dbReference type="ARBA" id="ARBA00022786"/>
    </source>
</evidence>
<sequence length="202" mass="22657">MSSITKKMITLKSSNGETFEVSEAVALQSQTIKGMMEENCGNNGIPILNVKSKILAKVTEYCKMHVEASLDAEFVNVDHSDYLKVKVAEYCKKHVDVNDLKAWGVIGKTLAKGIDYCEKQVDADTANSNDLKAWDAKFMKKTDMKTLCDLMLAANYLNIKGLLDLTCRAVPDHARREKEQILFFKFAVALFVLCFLFVGRLD</sequence>
<keyword evidence="5" id="KW-1133">Transmembrane helix</keyword>
<keyword evidence="10" id="KW-1185">Reference proteome</keyword>
<reference evidence="8" key="4">
    <citation type="journal article" date="2018" name="Nat. Plants">
        <title>Whole-genome landscape of Medicago truncatula symbiotic genes.</title>
        <authorList>
            <person name="Pecrix Y."/>
            <person name="Gamas P."/>
            <person name="Carrere S."/>
        </authorList>
    </citation>
    <scope>NUCLEOTIDE SEQUENCE</scope>
    <source>
        <tissue evidence="8">Leaves</tissue>
    </source>
</reference>
<keyword evidence="8" id="KW-0808">Transferase</keyword>
<keyword evidence="3 4" id="KW-0833">Ubl conjugation pathway</keyword>
<dbReference type="HOGENOM" id="CLU_1557602_0_0_1"/>
<comment type="pathway">
    <text evidence="1 4">Protein modification; protein ubiquitination.</text>
</comment>
<dbReference type="Pfam" id="PF03931">
    <property type="entry name" value="Skp1_POZ"/>
    <property type="match status" value="1"/>
</dbReference>
<accession>A0A072U1X6</accession>
<comment type="function">
    <text evidence="4">Involved in ubiquitination and subsequent proteasomal degradation of target proteins. Together with CUL1, RBX1 and a F-box protein, it forms a SCF E3 ubiquitin ligase complex. The functional specificity of this complex depends on the type of F-box protein. In the SCF complex, it serves as an adapter that links the F-box protein to CUL1.</text>
</comment>
<evidence type="ECO:0000313" key="8">
    <source>
        <dbReference type="EMBL" id="RHN48034.1"/>
    </source>
</evidence>
<keyword evidence="8" id="KW-0418">Kinase</keyword>
<keyword evidence="5" id="KW-0812">Transmembrane</keyword>
<name>A0A072U1X6_MEDTR</name>
<dbReference type="PIRSF" id="PIRSF028729">
    <property type="entry name" value="E3_ubiquit_lig_SCF_Skp"/>
    <property type="match status" value="1"/>
</dbReference>
<evidence type="ECO:0000256" key="4">
    <source>
        <dbReference type="PIRNR" id="PIRNR028729"/>
    </source>
</evidence>
<comment type="subunit">
    <text evidence="4">Part of a SCF (SKP1-cullin-F-box) protein ligase complex.</text>
</comment>
<evidence type="ECO:0000259" key="6">
    <source>
        <dbReference type="Pfam" id="PF03931"/>
    </source>
</evidence>
<dbReference type="Proteomes" id="UP000002051">
    <property type="component" value="Unassembled WGS sequence"/>
</dbReference>
<evidence type="ECO:0000256" key="5">
    <source>
        <dbReference type="SAM" id="Phobius"/>
    </source>
</evidence>
<dbReference type="InterPro" id="IPR016897">
    <property type="entry name" value="SKP1"/>
</dbReference>
<protein>
    <recommendedName>
        <fullName evidence="4">SKP1-like protein</fullName>
    </recommendedName>
</protein>
<feature type="transmembrane region" description="Helical" evidence="5">
    <location>
        <begin position="182"/>
        <end position="201"/>
    </location>
</feature>
<dbReference type="GO" id="GO:0031146">
    <property type="term" value="P:SCF-dependent proteasomal ubiquitin-dependent protein catabolic process"/>
    <property type="evidence" value="ECO:0000318"/>
    <property type="project" value="GO_Central"/>
</dbReference>
<evidence type="ECO:0000313" key="9">
    <source>
        <dbReference type="EnsemblPlants" id="KEH23714"/>
    </source>
</evidence>
<dbReference type="EMBL" id="PSQE01000007">
    <property type="protein sequence ID" value="RHN48034.1"/>
    <property type="molecule type" value="Genomic_DNA"/>
</dbReference>
<dbReference type="PANTHER" id="PTHR11165">
    <property type="entry name" value="SKP1"/>
    <property type="match status" value="1"/>
</dbReference>
<evidence type="ECO:0000313" key="10">
    <source>
        <dbReference type="Proteomes" id="UP000002051"/>
    </source>
</evidence>
<evidence type="ECO:0000256" key="2">
    <source>
        <dbReference type="ARBA" id="ARBA00009993"/>
    </source>
</evidence>
<dbReference type="AlphaFoldDB" id="A0A072U1X6"/>
<dbReference type="Gene3D" id="3.30.710.10">
    <property type="entry name" value="Potassium Channel Kv1.1, Chain A"/>
    <property type="match status" value="2"/>
</dbReference>
<keyword evidence="7" id="KW-0436">Ligase</keyword>
<gene>
    <name evidence="7" type="ordered locus">MTR_7g094360</name>
    <name evidence="8" type="ORF">MtrunA17_Chr7g0259421</name>
</gene>
<dbReference type="InterPro" id="IPR016073">
    <property type="entry name" value="Skp1_comp_POZ"/>
</dbReference>
<dbReference type="STRING" id="3880.A0A072U1X6"/>
<dbReference type="Gramene" id="rna42703">
    <property type="protein sequence ID" value="RHN48034.1"/>
    <property type="gene ID" value="gene42703"/>
</dbReference>
<dbReference type="GO" id="GO:0097602">
    <property type="term" value="F:cullin family protein binding"/>
    <property type="evidence" value="ECO:0000318"/>
    <property type="project" value="GO_Central"/>
</dbReference>
<proteinExistence type="inferred from homology"/>
<dbReference type="GO" id="GO:0016567">
    <property type="term" value="P:protein ubiquitination"/>
    <property type="evidence" value="ECO:0007669"/>
    <property type="project" value="UniProtKB-UniRule"/>
</dbReference>